<evidence type="ECO:0000256" key="2">
    <source>
        <dbReference type="ARBA" id="ARBA00022692"/>
    </source>
</evidence>
<evidence type="ECO:0000256" key="3">
    <source>
        <dbReference type="ARBA" id="ARBA00022989"/>
    </source>
</evidence>
<dbReference type="AlphaFoldDB" id="A0A8B6HFL7"/>
<evidence type="ECO:0000313" key="8">
    <source>
        <dbReference type="Proteomes" id="UP000596742"/>
    </source>
</evidence>
<dbReference type="GO" id="GO:0007601">
    <property type="term" value="P:visual perception"/>
    <property type="evidence" value="ECO:0007669"/>
    <property type="project" value="InterPro"/>
</dbReference>
<keyword evidence="8" id="KW-1185">Reference proteome</keyword>
<dbReference type="Pfam" id="PF00335">
    <property type="entry name" value="Tetraspanin"/>
    <property type="match status" value="1"/>
</dbReference>
<feature type="compositionally biased region" description="Basic residues" evidence="5">
    <location>
        <begin position="389"/>
        <end position="399"/>
    </location>
</feature>
<evidence type="ECO:0000256" key="4">
    <source>
        <dbReference type="ARBA" id="ARBA00023136"/>
    </source>
</evidence>
<feature type="transmembrane region" description="Helical" evidence="6">
    <location>
        <begin position="247"/>
        <end position="273"/>
    </location>
</feature>
<dbReference type="InterPro" id="IPR008952">
    <property type="entry name" value="Tetraspanin_EC2_sf"/>
</dbReference>
<proteinExistence type="predicted"/>
<feature type="compositionally biased region" description="Acidic residues" evidence="5">
    <location>
        <begin position="330"/>
        <end position="343"/>
    </location>
</feature>
<feature type="compositionally biased region" description="Basic and acidic residues" evidence="5">
    <location>
        <begin position="440"/>
        <end position="483"/>
    </location>
</feature>
<protein>
    <submittedName>
        <fullName evidence="7">Peripherin-2</fullName>
    </submittedName>
</protein>
<feature type="compositionally biased region" description="Basic residues" evidence="5">
    <location>
        <begin position="352"/>
        <end position="361"/>
    </location>
</feature>
<dbReference type="Gene3D" id="1.10.1450.10">
    <property type="entry name" value="Tetraspanin"/>
    <property type="match status" value="1"/>
</dbReference>
<reference evidence="7" key="1">
    <citation type="submission" date="2018-11" db="EMBL/GenBank/DDBJ databases">
        <authorList>
            <person name="Alioto T."/>
            <person name="Alioto T."/>
        </authorList>
    </citation>
    <scope>NUCLEOTIDE SEQUENCE</scope>
</reference>
<keyword evidence="3 6" id="KW-1133">Transmembrane helix</keyword>
<dbReference type="EMBL" id="UYJE01010041">
    <property type="protein sequence ID" value="VDI79205.1"/>
    <property type="molecule type" value="Genomic_DNA"/>
</dbReference>
<gene>
    <name evidence="7" type="ORF">MGAL_10B044055</name>
</gene>
<feature type="transmembrane region" description="Helical" evidence="6">
    <location>
        <begin position="97"/>
        <end position="119"/>
    </location>
</feature>
<comment type="caution">
    <text evidence="7">The sequence shown here is derived from an EMBL/GenBank/DDBJ whole genome shotgun (WGS) entry which is preliminary data.</text>
</comment>
<dbReference type="PRINTS" id="PR00218">
    <property type="entry name" value="PERIPHERNRDS"/>
</dbReference>
<feature type="region of interest" description="Disordered" evidence="5">
    <location>
        <begin position="322"/>
        <end position="527"/>
    </location>
</feature>
<dbReference type="GO" id="GO:0016020">
    <property type="term" value="C:membrane"/>
    <property type="evidence" value="ECO:0007669"/>
    <property type="project" value="UniProtKB-SubCell"/>
</dbReference>
<dbReference type="OrthoDB" id="9836210at2759"/>
<evidence type="ECO:0000256" key="1">
    <source>
        <dbReference type="ARBA" id="ARBA00004141"/>
    </source>
</evidence>
<feature type="transmembrane region" description="Helical" evidence="6">
    <location>
        <begin position="58"/>
        <end position="77"/>
    </location>
</feature>
<feature type="transmembrane region" description="Helical" evidence="6">
    <location>
        <begin position="15"/>
        <end position="37"/>
    </location>
</feature>
<feature type="compositionally biased region" description="Acidic residues" evidence="5">
    <location>
        <begin position="371"/>
        <end position="383"/>
    </location>
</feature>
<organism evidence="7 8">
    <name type="scientific">Mytilus galloprovincialis</name>
    <name type="common">Mediterranean mussel</name>
    <dbReference type="NCBI Taxonomy" id="29158"/>
    <lineage>
        <taxon>Eukaryota</taxon>
        <taxon>Metazoa</taxon>
        <taxon>Spiralia</taxon>
        <taxon>Lophotrochozoa</taxon>
        <taxon>Mollusca</taxon>
        <taxon>Bivalvia</taxon>
        <taxon>Autobranchia</taxon>
        <taxon>Pteriomorphia</taxon>
        <taxon>Mytilida</taxon>
        <taxon>Mytiloidea</taxon>
        <taxon>Mytilidae</taxon>
        <taxon>Mytilinae</taxon>
        <taxon>Mytilus</taxon>
    </lineage>
</organism>
<evidence type="ECO:0000256" key="6">
    <source>
        <dbReference type="SAM" id="Phobius"/>
    </source>
</evidence>
<name>A0A8B6HFL7_MYTGA</name>
<accession>A0A8B6HFL7</accession>
<dbReference type="SUPFAM" id="SSF48652">
    <property type="entry name" value="Tetraspanin"/>
    <property type="match status" value="1"/>
</dbReference>
<sequence length="527" mass="59709">MCVTIDVDEDGREKLGLAGTALGGILAFFGFILMILAGFIKINIDDKLVLMRGYDPDVLPSFLLTVGIIMFVTNLVMAKVCYDSGYPETRGRFQNLLILFLLYLFVIIWFIFAASMLCFSHSSEIKDSLKDGITKMMNVYHNEPKAKLLIDRLQLDYHCCGSEKHEEWYAIGWMNMKYININNPETKKKLVEGKVVTDSVPFSCCDYLSPRPCIHHDIKDDNLHKKNTDTLSKRGCSHILMNYFDNVVLLPSGYAILMAFFVQIIMMVLLRLMQTSILNACEQEDPVGIGIAYIIPECPCAMCKTGDPMKYVKHVKKKVKKKIKGKEDDDKAEEDNDSGDNDDVGGGVGSEKKKKDKKKTKKEKEKKDNKEEDDDSGDDDGDGGDGGSFKKKKDKKKTKKEKEKKDNQEEHDDSADDVGGAGDDGSIKEKKNTKKKKKDKKEQDDNDADKKKEDKQKKKDEKKEQKIKAKKEKKEMKDKEKGNKMSSKFSKKKAAPKMASSKKDKSPKSKKKSLKSTKKSPRSMKKK</sequence>
<keyword evidence="4 6" id="KW-0472">Membrane</keyword>
<feature type="compositionally biased region" description="Basic residues" evidence="5">
    <location>
        <begin position="508"/>
        <end position="527"/>
    </location>
</feature>
<comment type="subcellular location">
    <subcellularLocation>
        <location evidence="1">Membrane</location>
        <topology evidence="1">Multi-pass membrane protein</topology>
    </subcellularLocation>
</comment>
<dbReference type="InterPro" id="IPR000830">
    <property type="entry name" value="Peripherin/rom-1"/>
</dbReference>
<evidence type="ECO:0000256" key="5">
    <source>
        <dbReference type="SAM" id="MobiDB-lite"/>
    </source>
</evidence>
<dbReference type="Proteomes" id="UP000596742">
    <property type="component" value="Unassembled WGS sequence"/>
</dbReference>
<evidence type="ECO:0000313" key="7">
    <source>
        <dbReference type="EMBL" id="VDI79205.1"/>
    </source>
</evidence>
<keyword evidence="2 6" id="KW-0812">Transmembrane</keyword>
<dbReference type="InterPro" id="IPR018499">
    <property type="entry name" value="Tetraspanin/Peripherin"/>
</dbReference>